<proteinExistence type="predicted"/>
<accession>A0A085LSJ3</accession>
<sequence>QIFVFVNEDTAFDTCQKHDTAVIVTDGSQLLDEKLFDTRNDSQRTLRVNHTTGTTKSVCQRNKGSNENSSCSLYCTGRSKLETLIRNCKLRVLMHKRPGIVHAVICYSSFSIVPGRDNKLTDFIRQHAASLTRSWNAGIGWKGRTGYTEFADSSSILPW</sequence>
<feature type="non-terminal residue" evidence="1">
    <location>
        <position position="159"/>
    </location>
</feature>
<keyword evidence="2" id="KW-1185">Reference proteome</keyword>
<dbReference type="EMBL" id="KL363309">
    <property type="protein sequence ID" value="KFD47939.1"/>
    <property type="molecule type" value="Genomic_DNA"/>
</dbReference>
<gene>
    <name evidence="1" type="ORF">M513_11172</name>
</gene>
<organism evidence="1 2">
    <name type="scientific">Trichuris suis</name>
    <name type="common">pig whipworm</name>
    <dbReference type="NCBI Taxonomy" id="68888"/>
    <lineage>
        <taxon>Eukaryota</taxon>
        <taxon>Metazoa</taxon>
        <taxon>Ecdysozoa</taxon>
        <taxon>Nematoda</taxon>
        <taxon>Enoplea</taxon>
        <taxon>Dorylaimia</taxon>
        <taxon>Trichinellida</taxon>
        <taxon>Trichuridae</taxon>
        <taxon>Trichuris</taxon>
    </lineage>
</organism>
<dbReference type="AlphaFoldDB" id="A0A085LSJ3"/>
<evidence type="ECO:0000313" key="2">
    <source>
        <dbReference type="Proteomes" id="UP000030764"/>
    </source>
</evidence>
<evidence type="ECO:0000313" key="1">
    <source>
        <dbReference type="EMBL" id="KFD47939.1"/>
    </source>
</evidence>
<name>A0A085LSJ3_9BILA</name>
<feature type="non-terminal residue" evidence="1">
    <location>
        <position position="1"/>
    </location>
</feature>
<dbReference type="Proteomes" id="UP000030764">
    <property type="component" value="Unassembled WGS sequence"/>
</dbReference>
<reference evidence="1 2" key="1">
    <citation type="journal article" date="2014" name="Nat. Genet.">
        <title>Genome and transcriptome of the porcine whipworm Trichuris suis.</title>
        <authorList>
            <person name="Jex A.R."/>
            <person name="Nejsum P."/>
            <person name="Schwarz E.M."/>
            <person name="Hu L."/>
            <person name="Young N.D."/>
            <person name="Hall R.S."/>
            <person name="Korhonen P.K."/>
            <person name="Liao S."/>
            <person name="Thamsborg S."/>
            <person name="Xia J."/>
            <person name="Xu P."/>
            <person name="Wang S."/>
            <person name="Scheerlinck J.P."/>
            <person name="Hofmann A."/>
            <person name="Sternberg P.W."/>
            <person name="Wang J."/>
            <person name="Gasser R.B."/>
        </authorList>
    </citation>
    <scope>NUCLEOTIDE SEQUENCE [LARGE SCALE GENOMIC DNA]</scope>
    <source>
        <strain evidence="1">DCEP-RM93M</strain>
    </source>
</reference>
<protein>
    <submittedName>
        <fullName evidence="1">Uncharacterized protein</fullName>
    </submittedName>
</protein>